<keyword evidence="3" id="KW-0547">Nucleotide-binding</keyword>
<evidence type="ECO:0000256" key="4">
    <source>
        <dbReference type="ARBA" id="ARBA00022840"/>
    </source>
</evidence>
<dbReference type="PANTHER" id="PTHR42780:SF1">
    <property type="entry name" value="ISOLEUCINE--TRNA LIGASE, CYTOPLASMIC"/>
    <property type="match status" value="1"/>
</dbReference>
<evidence type="ECO:0000256" key="6">
    <source>
        <dbReference type="ARBA" id="ARBA00023146"/>
    </source>
</evidence>
<evidence type="ECO:0000256" key="1">
    <source>
        <dbReference type="ARBA" id="ARBA00007078"/>
    </source>
</evidence>
<reference evidence="8 9" key="1">
    <citation type="journal article" date="2019" name="Environ. Microbiol.">
        <title>An active ?-lactamase is a part of an orchestrated cell wall stress resistance network of Bacillus subtilis and related rhizosphere species.</title>
        <authorList>
            <person name="Bucher T."/>
            <person name="Keren-Paz A."/>
            <person name="Hausser J."/>
            <person name="Olender T."/>
            <person name="Cytryn E."/>
            <person name="Kolodkin-Gal I."/>
        </authorList>
    </citation>
    <scope>NUCLEOTIDE SEQUENCE [LARGE SCALE GENOMIC DNA]</scope>
    <source>
        <strain evidence="8 9">I5</strain>
    </source>
</reference>
<gene>
    <name evidence="8" type="ORF">FC699_29835</name>
</gene>
<organism evidence="8 9">
    <name type="scientific">Bacillus wiedmannii</name>
    <dbReference type="NCBI Taxonomy" id="1890302"/>
    <lineage>
        <taxon>Bacteria</taxon>
        <taxon>Bacillati</taxon>
        <taxon>Bacillota</taxon>
        <taxon>Bacilli</taxon>
        <taxon>Bacillales</taxon>
        <taxon>Bacillaceae</taxon>
        <taxon>Bacillus</taxon>
        <taxon>Bacillus cereus group</taxon>
    </lineage>
</organism>
<evidence type="ECO:0000313" key="9">
    <source>
        <dbReference type="Proteomes" id="UP000305222"/>
    </source>
</evidence>
<feature type="domain" description="Aminoacyl-tRNA synthetase class Ia" evidence="7">
    <location>
        <begin position="18"/>
        <end position="111"/>
    </location>
</feature>
<keyword evidence="6" id="KW-0030">Aminoacyl-tRNA synthetase</keyword>
<dbReference type="Proteomes" id="UP000305222">
    <property type="component" value="Unassembled WGS sequence"/>
</dbReference>
<evidence type="ECO:0000256" key="5">
    <source>
        <dbReference type="ARBA" id="ARBA00022917"/>
    </source>
</evidence>
<dbReference type="InterPro" id="IPR023586">
    <property type="entry name" value="Ile-tRNA-ligase_type2"/>
</dbReference>
<dbReference type="Pfam" id="PF00133">
    <property type="entry name" value="tRNA-synt_1"/>
    <property type="match status" value="1"/>
</dbReference>
<dbReference type="GO" id="GO:0005524">
    <property type="term" value="F:ATP binding"/>
    <property type="evidence" value="ECO:0007669"/>
    <property type="project" value="UniProtKB-KW"/>
</dbReference>
<dbReference type="PROSITE" id="PS00178">
    <property type="entry name" value="AA_TRNA_LIGASE_I"/>
    <property type="match status" value="1"/>
</dbReference>
<protein>
    <submittedName>
        <fullName evidence="8">Isoleucine--tRNA ligase</fullName>
    </submittedName>
</protein>
<dbReference type="InterPro" id="IPR001412">
    <property type="entry name" value="aa-tRNA-synth_I_CS"/>
</dbReference>
<evidence type="ECO:0000313" key="8">
    <source>
        <dbReference type="EMBL" id="TKI86767.1"/>
    </source>
</evidence>
<dbReference type="InterPro" id="IPR002300">
    <property type="entry name" value="aa-tRNA-synth_Ia"/>
</dbReference>
<dbReference type="EMBL" id="SZON01002473">
    <property type="protein sequence ID" value="TKI86767.1"/>
    <property type="molecule type" value="Genomic_DNA"/>
</dbReference>
<comment type="similarity">
    <text evidence="1">Belongs to the class-I aminoacyl-tRNA synthetase family. IleS type 2 subfamily.</text>
</comment>
<accession>A0A4U3AFG4</accession>
<dbReference type="SUPFAM" id="SSF52374">
    <property type="entry name" value="Nucleotidylyl transferase"/>
    <property type="match status" value="1"/>
</dbReference>
<name>A0A4U3AFG4_9BACI</name>
<dbReference type="PANTHER" id="PTHR42780">
    <property type="entry name" value="SOLEUCYL-TRNA SYNTHETASE"/>
    <property type="match status" value="1"/>
</dbReference>
<dbReference type="GO" id="GO:0006428">
    <property type="term" value="P:isoleucyl-tRNA aminoacylation"/>
    <property type="evidence" value="ECO:0007669"/>
    <property type="project" value="TreeGrafter"/>
</dbReference>
<dbReference type="AlphaFoldDB" id="A0A4U3AFG4"/>
<dbReference type="GO" id="GO:0004822">
    <property type="term" value="F:isoleucine-tRNA ligase activity"/>
    <property type="evidence" value="ECO:0007669"/>
    <property type="project" value="InterPro"/>
</dbReference>
<dbReference type="Gene3D" id="3.40.50.620">
    <property type="entry name" value="HUPs"/>
    <property type="match status" value="1"/>
</dbReference>
<evidence type="ECO:0000256" key="3">
    <source>
        <dbReference type="ARBA" id="ARBA00022741"/>
    </source>
</evidence>
<keyword evidence="5" id="KW-0648">Protein biosynthesis</keyword>
<evidence type="ECO:0000259" key="7">
    <source>
        <dbReference type="Pfam" id="PF00133"/>
    </source>
</evidence>
<sequence length="112" mass="12578">MKKVDVKESAVGRETRIRKQWNEQSIFEQSIQNREGAQSFVFYEGPPTANGLPHVGHALGRTIKDVVARYKTMAGYKVLRKAGWDTHGLPVELGVEKQLGISGKHEIEEYGI</sequence>
<evidence type="ECO:0000256" key="2">
    <source>
        <dbReference type="ARBA" id="ARBA00022598"/>
    </source>
</evidence>
<keyword evidence="2 8" id="KW-0436">Ligase</keyword>
<dbReference type="InterPro" id="IPR014729">
    <property type="entry name" value="Rossmann-like_a/b/a_fold"/>
</dbReference>
<feature type="non-terminal residue" evidence="8">
    <location>
        <position position="112"/>
    </location>
</feature>
<comment type="caution">
    <text evidence="8">The sequence shown here is derived from an EMBL/GenBank/DDBJ whole genome shotgun (WGS) entry which is preliminary data.</text>
</comment>
<keyword evidence="4" id="KW-0067">ATP-binding</keyword>
<proteinExistence type="inferred from homology"/>